<evidence type="ECO:0000256" key="4">
    <source>
        <dbReference type="PROSITE-ProRule" id="PRU00335"/>
    </source>
</evidence>
<dbReference type="PROSITE" id="PS50977">
    <property type="entry name" value="HTH_TETR_2"/>
    <property type="match status" value="1"/>
</dbReference>
<dbReference type="InterPro" id="IPR011075">
    <property type="entry name" value="TetR_C"/>
</dbReference>
<dbReference type="InterPro" id="IPR009057">
    <property type="entry name" value="Homeodomain-like_sf"/>
</dbReference>
<sequence length="191" mass="20906">MPKASKRDQLVEATKELLWEVGYEAMSPRSIQERSAARPGSLYHHFPSKLAIAEEALQASAAEEVARLEEVFAVAKSPLQAVRDYLLFKRNVFQGCRLGRLVSEASIEQEELRQPVAAYFTAVRGHIERCLKQAQREGTFKAGLDAATLAVSLTALIQGGYVLARSFQDESLMASAAEGALALLNEATLVQ</sequence>
<dbReference type="PANTHER" id="PTHR47506">
    <property type="entry name" value="TRANSCRIPTIONAL REGULATORY PROTEIN"/>
    <property type="match status" value="1"/>
</dbReference>
<proteinExistence type="predicted"/>
<dbReference type="Pfam" id="PF00440">
    <property type="entry name" value="TetR_N"/>
    <property type="match status" value="1"/>
</dbReference>
<dbReference type="PANTHER" id="PTHR47506:SF3">
    <property type="entry name" value="HTH-TYPE TRANSCRIPTIONAL REGULATOR LMRA"/>
    <property type="match status" value="1"/>
</dbReference>
<evidence type="ECO:0000259" key="5">
    <source>
        <dbReference type="PROSITE" id="PS50977"/>
    </source>
</evidence>
<dbReference type="InterPro" id="IPR036271">
    <property type="entry name" value="Tet_transcr_reg_TetR-rel_C_sf"/>
</dbReference>
<evidence type="ECO:0000256" key="1">
    <source>
        <dbReference type="ARBA" id="ARBA00023015"/>
    </source>
</evidence>
<name>A0A085G6N2_EWIA3</name>
<dbReference type="AlphaFoldDB" id="A0A085G6N2"/>
<dbReference type="Gene3D" id="1.10.357.10">
    <property type="entry name" value="Tetracycline Repressor, domain 2"/>
    <property type="match status" value="1"/>
</dbReference>
<keyword evidence="3" id="KW-0804">Transcription</keyword>
<gene>
    <name evidence="6" type="ORF">GEAM_3185</name>
</gene>
<keyword evidence="2 4" id="KW-0238">DNA-binding</keyword>
<dbReference type="InterPro" id="IPR001647">
    <property type="entry name" value="HTH_TetR"/>
</dbReference>
<dbReference type="OrthoDB" id="5816932at2"/>
<comment type="caution">
    <text evidence="6">The sequence shown here is derived from an EMBL/GenBank/DDBJ whole genome shotgun (WGS) entry which is preliminary data.</text>
</comment>
<dbReference type="Proteomes" id="UP000028640">
    <property type="component" value="Unassembled WGS sequence"/>
</dbReference>
<keyword evidence="1" id="KW-0805">Transcription regulation</keyword>
<dbReference type="RefSeq" id="WP_034793305.1">
    <property type="nucleotide sequence ID" value="NZ_JMPJ01000065.1"/>
</dbReference>
<dbReference type="STRING" id="910964.GEAM_3185"/>
<dbReference type="PRINTS" id="PR00455">
    <property type="entry name" value="HTHTETR"/>
</dbReference>
<dbReference type="eggNOG" id="COG1309">
    <property type="taxonomic scope" value="Bacteria"/>
</dbReference>
<organism evidence="6 7">
    <name type="scientific">Ewingella americana (strain ATCC 33852 / DSM 4580 / CCUG 14506 / JCM 5911 / LMG 7869 / NCTC 12157 / CDC 1468-78)</name>
    <dbReference type="NCBI Taxonomy" id="910964"/>
    <lineage>
        <taxon>Bacteria</taxon>
        <taxon>Pseudomonadati</taxon>
        <taxon>Pseudomonadota</taxon>
        <taxon>Gammaproteobacteria</taxon>
        <taxon>Enterobacterales</taxon>
        <taxon>Yersiniaceae</taxon>
        <taxon>Ewingella</taxon>
    </lineage>
</organism>
<evidence type="ECO:0000313" key="7">
    <source>
        <dbReference type="Proteomes" id="UP000028640"/>
    </source>
</evidence>
<feature type="domain" description="HTH tetR-type" evidence="5">
    <location>
        <begin position="4"/>
        <end position="64"/>
    </location>
</feature>
<reference evidence="6 7" key="1">
    <citation type="submission" date="2014-05" db="EMBL/GenBank/DDBJ databases">
        <title>ATOL: Assembling a taxonomically balanced genome-scale reconstruction of the evolutionary history of the Enterobacteriaceae.</title>
        <authorList>
            <person name="Plunkett G.III."/>
            <person name="Neeno-Eckwall E.C."/>
            <person name="Glasner J.D."/>
            <person name="Perna N.T."/>
        </authorList>
    </citation>
    <scope>NUCLEOTIDE SEQUENCE [LARGE SCALE GENOMIC DNA]</scope>
    <source>
        <strain evidence="6 7">ATCC 33852</strain>
    </source>
</reference>
<evidence type="ECO:0000256" key="2">
    <source>
        <dbReference type="ARBA" id="ARBA00023125"/>
    </source>
</evidence>
<dbReference type="SUPFAM" id="SSF46689">
    <property type="entry name" value="Homeodomain-like"/>
    <property type="match status" value="1"/>
</dbReference>
<evidence type="ECO:0000256" key="3">
    <source>
        <dbReference type="ARBA" id="ARBA00023163"/>
    </source>
</evidence>
<feature type="DNA-binding region" description="H-T-H motif" evidence="4">
    <location>
        <begin position="27"/>
        <end position="46"/>
    </location>
</feature>
<dbReference type="Pfam" id="PF16925">
    <property type="entry name" value="TetR_C_13"/>
    <property type="match status" value="1"/>
</dbReference>
<dbReference type="GO" id="GO:0003677">
    <property type="term" value="F:DNA binding"/>
    <property type="evidence" value="ECO:0007669"/>
    <property type="project" value="UniProtKB-UniRule"/>
</dbReference>
<accession>A0A085G6N2</accession>
<keyword evidence="7" id="KW-1185">Reference proteome</keyword>
<dbReference type="EMBL" id="JMPJ01000065">
    <property type="protein sequence ID" value="KFC79377.1"/>
    <property type="molecule type" value="Genomic_DNA"/>
</dbReference>
<dbReference type="GeneID" id="78381484"/>
<protein>
    <submittedName>
        <fullName evidence="6">TetR family transcriptional regulator</fullName>
    </submittedName>
</protein>
<evidence type="ECO:0000313" key="6">
    <source>
        <dbReference type="EMBL" id="KFC79377.1"/>
    </source>
</evidence>
<dbReference type="SUPFAM" id="SSF48498">
    <property type="entry name" value="Tetracyclin repressor-like, C-terminal domain"/>
    <property type="match status" value="1"/>
</dbReference>